<keyword evidence="6 9" id="KW-0472">Membrane</keyword>
<dbReference type="Gene3D" id="1.20.1070.10">
    <property type="entry name" value="Rhodopsin 7-helix transmembrane proteins"/>
    <property type="match status" value="1"/>
</dbReference>
<evidence type="ECO:0000313" key="12">
    <source>
        <dbReference type="Proteomes" id="UP000694407"/>
    </source>
</evidence>
<keyword evidence="5" id="KW-0297">G-protein coupled receptor</keyword>
<evidence type="ECO:0000256" key="2">
    <source>
        <dbReference type="ARBA" id="ARBA00022475"/>
    </source>
</evidence>
<evidence type="ECO:0000256" key="6">
    <source>
        <dbReference type="ARBA" id="ARBA00023136"/>
    </source>
</evidence>
<evidence type="ECO:0000256" key="7">
    <source>
        <dbReference type="ARBA" id="ARBA00023170"/>
    </source>
</evidence>
<sequence>MPLDGMWNITVQWYAGEFLCKVLSCLKLFSMYALAFMMVVLSLGRSLAITRPLAVQNNRKLQQSMTSLAWILSSIFAGPQAGGSQVRGQPRACNLVRPYCKIK</sequence>
<dbReference type="PANTHER" id="PTHR24230:SF163">
    <property type="entry name" value="CORAZONIN RECEPTOR, ISOFORM B"/>
    <property type="match status" value="1"/>
</dbReference>
<reference evidence="11" key="2">
    <citation type="submission" date="2025-09" db="UniProtKB">
        <authorList>
            <consortium name="Ensembl"/>
        </authorList>
    </citation>
    <scope>IDENTIFICATION</scope>
</reference>
<evidence type="ECO:0000256" key="1">
    <source>
        <dbReference type="ARBA" id="ARBA00004651"/>
    </source>
</evidence>
<organism evidence="11 12">
    <name type="scientific">Marmota marmota marmota</name>
    <name type="common">Alpine marmot</name>
    <dbReference type="NCBI Taxonomy" id="9994"/>
    <lineage>
        <taxon>Eukaryota</taxon>
        <taxon>Metazoa</taxon>
        <taxon>Chordata</taxon>
        <taxon>Craniata</taxon>
        <taxon>Vertebrata</taxon>
        <taxon>Euteleostomi</taxon>
        <taxon>Mammalia</taxon>
        <taxon>Eutheria</taxon>
        <taxon>Euarchontoglires</taxon>
        <taxon>Glires</taxon>
        <taxon>Rodentia</taxon>
        <taxon>Sciuromorpha</taxon>
        <taxon>Sciuridae</taxon>
        <taxon>Xerinae</taxon>
        <taxon>Marmotini</taxon>
        <taxon>Marmota</taxon>
    </lineage>
</organism>
<keyword evidence="7" id="KW-0675">Receptor</keyword>
<keyword evidence="2" id="KW-1003">Cell membrane</keyword>
<dbReference type="Proteomes" id="UP000694407">
    <property type="component" value="Unplaced"/>
</dbReference>
<keyword evidence="8" id="KW-0807">Transducer</keyword>
<dbReference type="InterPro" id="IPR017452">
    <property type="entry name" value="GPCR_Rhodpsn_7TM"/>
</dbReference>
<keyword evidence="3 9" id="KW-0812">Transmembrane</keyword>
<name>A0A8C6EMU6_MARMA</name>
<keyword evidence="4 9" id="KW-1133">Transmembrane helix</keyword>
<dbReference type="Pfam" id="PF00001">
    <property type="entry name" value="7tm_1"/>
    <property type="match status" value="1"/>
</dbReference>
<dbReference type="GO" id="GO:0005886">
    <property type="term" value="C:plasma membrane"/>
    <property type="evidence" value="ECO:0007669"/>
    <property type="project" value="UniProtKB-SubCell"/>
</dbReference>
<reference evidence="11" key="1">
    <citation type="submission" date="2025-08" db="UniProtKB">
        <authorList>
            <consortium name="Ensembl"/>
        </authorList>
    </citation>
    <scope>IDENTIFICATION</scope>
</reference>
<keyword evidence="12" id="KW-1185">Reference proteome</keyword>
<dbReference type="GO" id="GO:0008528">
    <property type="term" value="F:G protein-coupled peptide receptor activity"/>
    <property type="evidence" value="ECO:0007669"/>
    <property type="project" value="TreeGrafter"/>
</dbReference>
<feature type="domain" description="G-protein coupled receptors family 1 profile" evidence="10">
    <location>
        <begin position="1"/>
        <end position="103"/>
    </location>
</feature>
<feature type="transmembrane region" description="Helical" evidence="9">
    <location>
        <begin position="29"/>
        <end position="50"/>
    </location>
</feature>
<dbReference type="AlphaFoldDB" id="A0A8C6EMU6"/>
<evidence type="ECO:0000256" key="9">
    <source>
        <dbReference type="SAM" id="Phobius"/>
    </source>
</evidence>
<dbReference type="Ensembl" id="ENSMMMT00000001747.1">
    <property type="protein sequence ID" value="ENSMMMP00000001561.1"/>
    <property type="gene ID" value="ENSMMMG00000001440.1"/>
</dbReference>
<comment type="subcellular location">
    <subcellularLocation>
        <location evidence="1">Cell membrane</location>
        <topology evidence="1">Multi-pass membrane protein</topology>
    </subcellularLocation>
</comment>
<dbReference type="InterPro" id="IPR000276">
    <property type="entry name" value="GPCR_Rhodpsn"/>
</dbReference>
<evidence type="ECO:0000256" key="5">
    <source>
        <dbReference type="ARBA" id="ARBA00023040"/>
    </source>
</evidence>
<evidence type="ECO:0000256" key="3">
    <source>
        <dbReference type="ARBA" id="ARBA00022692"/>
    </source>
</evidence>
<dbReference type="PANTHER" id="PTHR24230">
    <property type="entry name" value="G-PROTEIN COUPLED RECEPTOR"/>
    <property type="match status" value="1"/>
</dbReference>
<protein>
    <recommendedName>
        <fullName evidence="10">G-protein coupled receptors family 1 profile domain-containing protein</fullName>
    </recommendedName>
</protein>
<evidence type="ECO:0000313" key="11">
    <source>
        <dbReference type="Ensembl" id="ENSMMMP00000001561.1"/>
    </source>
</evidence>
<dbReference type="PROSITE" id="PS50262">
    <property type="entry name" value="G_PROTEIN_RECEP_F1_2"/>
    <property type="match status" value="1"/>
</dbReference>
<evidence type="ECO:0000259" key="10">
    <source>
        <dbReference type="PROSITE" id="PS50262"/>
    </source>
</evidence>
<dbReference type="GO" id="GO:0007218">
    <property type="term" value="P:neuropeptide signaling pathway"/>
    <property type="evidence" value="ECO:0007669"/>
    <property type="project" value="TreeGrafter"/>
</dbReference>
<dbReference type="GeneTree" id="ENSGT00910000145379"/>
<dbReference type="SUPFAM" id="SSF81321">
    <property type="entry name" value="Family A G protein-coupled receptor-like"/>
    <property type="match status" value="1"/>
</dbReference>
<evidence type="ECO:0000256" key="8">
    <source>
        <dbReference type="ARBA" id="ARBA00023224"/>
    </source>
</evidence>
<evidence type="ECO:0000256" key="4">
    <source>
        <dbReference type="ARBA" id="ARBA00022989"/>
    </source>
</evidence>
<accession>A0A8C6EMU6</accession>
<proteinExistence type="predicted"/>